<dbReference type="SUPFAM" id="SSF53474">
    <property type="entry name" value="alpha/beta-Hydrolases"/>
    <property type="match status" value="2"/>
</dbReference>
<sequence>MARHWMFIFLFIVLLSEVSTDIGLKVSYYTQKLDHFQHQESRTFQQRFVVNDTLWAGAKSGAPIIVLFGGIADDMYDPSIYGVLTFSAVKFEAMLVSIEHRFYGESIPMNSIDLAMADHRTRDCLSVKQALQDFAEIVHSLKANWSAHNSPVIVVGMGYAGALATWFRLMYPEIAIGALASSTPLSYYGSTTPRDGYCSIVSRDFQDMDKTCYKAIYDSWKDIDDVALERHGLAKLDQFFNTCRPLKSSEEVKQKLAQLYSMTAQYVDPYNTSMSSVCIELTARRTSIEGSVSVLYRELEGGKGKCFQSDLIQVYSPFEPSSNSTAAWAWLRCNELIFPVGCEHNTMLPSCPFNITRMENSCLERFGIVPHPRTPIDLFGSQNLKESLTKLGGNIIFSNGLRDPFSSGGILKNLSNTITAITTSQGSYCWDMRLIGDNDPEWLKIGRDKELEIFSQWINHFHHINKGHSLSVCSIFIYFFLLEYIAFYICTYLS</sequence>
<dbReference type="Gene3D" id="3.40.50.1820">
    <property type="entry name" value="alpha/beta hydrolase"/>
    <property type="match status" value="1"/>
</dbReference>
<dbReference type="GO" id="GO:0008239">
    <property type="term" value="F:dipeptidyl-peptidase activity"/>
    <property type="evidence" value="ECO:0000318"/>
    <property type="project" value="GO_Central"/>
</dbReference>
<keyword evidence="6" id="KW-1133">Transmembrane helix</keyword>
<dbReference type="Proteomes" id="UP000813463">
    <property type="component" value="Chromosome 6"/>
</dbReference>
<evidence type="ECO:0000256" key="6">
    <source>
        <dbReference type="SAM" id="Phobius"/>
    </source>
</evidence>
<dbReference type="GO" id="GO:0006508">
    <property type="term" value="P:proteolysis"/>
    <property type="evidence" value="ECO:0007669"/>
    <property type="project" value="UniProtKB-KW"/>
</dbReference>
<proteinExistence type="inferred from homology"/>
<dbReference type="GO" id="GO:0070008">
    <property type="term" value="F:serine-type exopeptidase activity"/>
    <property type="evidence" value="ECO:0007669"/>
    <property type="project" value="InterPro"/>
</dbReference>
<keyword evidence="6" id="KW-0472">Membrane</keyword>
<dbReference type="RefSeq" id="XP_021844876.2">
    <property type="nucleotide sequence ID" value="XM_021989184.2"/>
</dbReference>
<organism evidence="8 9">
    <name type="scientific">Spinacia oleracea</name>
    <name type="common">Spinach</name>
    <dbReference type="NCBI Taxonomy" id="3562"/>
    <lineage>
        <taxon>Eukaryota</taxon>
        <taxon>Viridiplantae</taxon>
        <taxon>Streptophyta</taxon>
        <taxon>Embryophyta</taxon>
        <taxon>Tracheophyta</taxon>
        <taxon>Spermatophyta</taxon>
        <taxon>Magnoliopsida</taxon>
        <taxon>eudicotyledons</taxon>
        <taxon>Gunneridae</taxon>
        <taxon>Pentapetalae</taxon>
        <taxon>Caryophyllales</taxon>
        <taxon>Chenopodiaceae</taxon>
        <taxon>Chenopodioideae</taxon>
        <taxon>Anserineae</taxon>
        <taxon>Spinacia</taxon>
    </lineage>
</organism>
<feature type="signal peptide" evidence="7">
    <location>
        <begin position="1"/>
        <end position="20"/>
    </location>
</feature>
<dbReference type="Gene3D" id="1.20.120.980">
    <property type="entry name" value="Serine carboxypeptidase S28, SKS domain"/>
    <property type="match status" value="1"/>
</dbReference>
<keyword evidence="2" id="KW-0645">Protease</keyword>
<evidence type="ECO:0000256" key="1">
    <source>
        <dbReference type="ARBA" id="ARBA00011079"/>
    </source>
</evidence>
<keyword evidence="5" id="KW-0325">Glycoprotein</keyword>
<dbReference type="InterPro" id="IPR008758">
    <property type="entry name" value="Peptidase_S28"/>
</dbReference>
<evidence type="ECO:0000256" key="2">
    <source>
        <dbReference type="ARBA" id="ARBA00022670"/>
    </source>
</evidence>
<dbReference type="PANTHER" id="PTHR11010">
    <property type="entry name" value="PROTEASE S28 PRO-X CARBOXYPEPTIDASE-RELATED"/>
    <property type="match status" value="1"/>
</dbReference>
<keyword evidence="8" id="KW-1185">Reference proteome</keyword>
<evidence type="ECO:0000256" key="3">
    <source>
        <dbReference type="ARBA" id="ARBA00022729"/>
    </source>
</evidence>
<feature type="chain" id="PRO_5045114416" evidence="7">
    <location>
        <begin position="21"/>
        <end position="494"/>
    </location>
</feature>
<dbReference type="InterPro" id="IPR029058">
    <property type="entry name" value="AB_hydrolase_fold"/>
</dbReference>
<evidence type="ECO:0000313" key="9">
    <source>
        <dbReference type="RefSeq" id="XP_021844876.2"/>
    </source>
</evidence>
<keyword evidence="6" id="KW-0812">Transmembrane</keyword>
<comment type="similarity">
    <text evidence="1">Belongs to the peptidase S28 family.</text>
</comment>
<feature type="transmembrane region" description="Helical" evidence="6">
    <location>
        <begin position="475"/>
        <end position="493"/>
    </location>
</feature>
<reference evidence="9" key="2">
    <citation type="submission" date="2025-08" db="UniProtKB">
        <authorList>
            <consortium name="RefSeq"/>
        </authorList>
    </citation>
    <scope>IDENTIFICATION</scope>
    <source>
        <tissue evidence="9">Leaf</tissue>
    </source>
</reference>
<dbReference type="InterPro" id="IPR042269">
    <property type="entry name" value="Ser_carbopepase_S28_SKS"/>
</dbReference>
<gene>
    <name evidence="9" type="primary">LOC110784736</name>
</gene>
<evidence type="ECO:0000256" key="4">
    <source>
        <dbReference type="ARBA" id="ARBA00022801"/>
    </source>
</evidence>
<protein>
    <submittedName>
        <fullName evidence="9">Uncharacterized protein isoform X1</fullName>
    </submittedName>
</protein>
<dbReference type="Pfam" id="PF05577">
    <property type="entry name" value="Peptidase_S28"/>
    <property type="match status" value="1"/>
</dbReference>
<evidence type="ECO:0000256" key="5">
    <source>
        <dbReference type="ARBA" id="ARBA00023180"/>
    </source>
</evidence>
<reference evidence="8" key="1">
    <citation type="journal article" date="2021" name="Nat. Commun.">
        <title>Genomic analyses provide insights into spinach domestication and the genetic basis of agronomic traits.</title>
        <authorList>
            <person name="Cai X."/>
            <person name="Sun X."/>
            <person name="Xu C."/>
            <person name="Sun H."/>
            <person name="Wang X."/>
            <person name="Ge C."/>
            <person name="Zhang Z."/>
            <person name="Wang Q."/>
            <person name="Fei Z."/>
            <person name="Jiao C."/>
            <person name="Wang Q."/>
        </authorList>
    </citation>
    <scope>NUCLEOTIDE SEQUENCE [LARGE SCALE GENOMIC DNA]</scope>
    <source>
        <strain evidence="8">cv. Varoflay</strain>
    </source>
</reference>
<keyword evidence="4" id="KW-0378">Hydrolase</keyword>
<dbReference type="GeneID" id="110784736"/>
<dbReference type="KEGG" id="soe:110784736"/>
<accession>A0A9R0I924</accession>
<name>A0A9R0I924_SPIOL</name>
<dbReference type="PANTHER" id="PTHR11010:SF96">
    <property type="entry name" value="LYSOSOMAL PRO-X CARBOXYPEPTIDASE-LIKE ISOFORM X1"/>
    <property type="match status" value="1"/>
</dbReference>
<dbReference type="AlphaFoldDB" id="A0A9R0I924"/>
<evidence type="ECO:0000313" key="8">
    <source>
        <dbReference type="Proteomes" id="UP000813463"/>
    </source>
</evidence>
<evidence type="ECO:0000256" key="7">
    <source>
        <dbReference type="SAM" id="SignalP"/>
    </source>
</evidence>
<keyword evidence="3 7" id="KW-0732">Signal</keyword>